<organism evidence="1 2">
    <name type="scientific">Streptomyces crystallinus</name>
    <dbReference type="NCBI Taxonomy" id="68191"/>
    <lineage>
        <taxon>Bacteria</taxon>
        <taxon>Bacillati</taxon>
        <taxon>Actinomycetota</taxon>
        <taxon>Actinomycetes</taxon>
        <taxon>Kitasatosporales</taxon>
        <taxon>Streptomycetaceae</taxon>
        <taxon>Streptomyces</taxon>
    </lineage>
</organism>
<gene>
    <name evidence="1" type="ORF">GCM10010394_03720</name>
</gene>
<dbReference type="EMBL" id="BAAACA010000003">
    <property type="protein sequence ID" value="GAA0578450.1"/>
    <property type="molecule type" value="Genomic_DNA"/>
</dbReference>
<dbReference type="Proteomes" id="UP001500668">
    <property type="component" value="Unassembled WGS sequence"/>
</dbReference>
<protein>
    <submittedName>
        <fullName evidence="1">Uncharacterized protein</fullName>
    </submittedName>
</protein>
<dbReference type="RefSeq" id="WP_344069028.1">
    <property type="nucleotide sequence ID" value="NZ_BAAACA010000003.1"/>
</dbReference>
<accession>A0ABN1EZG4</accession>
<evidence type="ECO:0000313" key="2">
    <source>
        <dbReference type="Proteomes" id="UP001500668"/>
    </source>
</evidence>
<reference evidence="1 2" key="1">
    <citation type="journal article" date="2019" name="Int. J. Syst. Evol. Microbiol.">
        <title>The Global Catalogue of Microorganisms (GCM) 10K type strain sequencing project: providing services to taxonomists for standard genome sequencing and annotation.</title>
        <authorList>
            <consortium name="The Broad Institute Genomics Platform"/>
            <consortium name="The Broad Institute Genome Sequencing Center for Infectious Disease"/>
            <person name="Wu L."/>
            <person name="Ma J."/>
        </authorList>
    </citation>
    <scope>NUCLEOTIDE SEQUENCE [LARGE SCALE GENOMIC DNA]</scope>
    <source>
        <strain evidence="1 2">JCM 5067</strain>
    </source>
</reference>
<keyword evidence="2" id="KW-1185">Reference proteome</keyword>
<comment type="caution">
    <text evidence="1">The sequence shown here is derived from an EMBL/GenBank/DDBJ whole genome shotgun (WGS) entry which is preliminary data.</text>
</comment>
<evidence type="ECO:0000313" key="1">
    <source>
        <dbReference type="EMBL" id="GAA0578450.1"/>
    </source>
</evidence>
<sequence>MHPPELVTRQTEAIVDRLGLTGRCEISVVTVGYDPTVLTREPGPTATAPFPTQAYNSWLTVQPGPAPLDDEPPLDEGVHVMVSNADESTRVHLPPDMKDVEALVLLADRLQDWAIELTHGQALPPCPGHPHPMSAAALDDTAAWVCPASSEQVVFLIP</sequence>
<proteinExistence type="predicted"/>
<name>A0ABN1EZG4_9ACTN</name>